<dbReference type="PANTHER" id="PTHR14778:SF2">
    <property type="entry name" value="KINETOCHORE-ASSOCIATED PROTEIN DSN1 HOMOLOG"/>
    <property type="match status" value="1"/>
</dbReference>
<dbReference type="RefSeq" id="XP_018276573.1">
    <property type="nucleotide sequence ID" value="XM_018419674.1"/>
</dbReference>
<dbReference type="GO" id="GO:0000444">
    <property type="term" value="C:MIS12/MIND type complex"/>
    <property type="evidence" value="ECO:0007669"/>
    <property type="project" value="InterPro"/>
</dbReference>
<feature type="region of interest" description="Disordered" evidence="1">
    <location>
        <begin position="333"/>
        <end position="355"/>
    </location>
</feature>
<evidence type="ECO:0000313" key="2">
    <source>
        <dbReference type="EMBL" id="KLT40082.1"/>
    </source>
</evidence>
<dbReference type="OrthoDB" id="3364649at2759"/>
<evidence type="ECO:0000313" key="3">
    <source>
        <dbReference type="Proteomes" id="UP000053611"/>
    </source>
</evidence>
<dbReference type="GO" id="GO:0007059">
    <property type="term" value="P:chromosome segregation"/>
    <property type="evidence" value="ECO:0007669"/>
    <property type="project" value="InterPro"/>
</dbReference>
<dbReference type="AlphaFoldDB" id="A0A0J0XGB0"/>
<protein>
    <recommendedName>
        <fullName evidence="4">Mis12-domain-containing protein</fullName>
    </recommendedName>
</protein>
<evidence type="ECO:0000256" key="1">
    <source>
        <dbReference type="SAM" id="MobiDB-lite"/>
    </source>
</evidence>
<accession>A0A0J0XGB0</accession>
<gene>
    <name evidence="2" type="ORF">CC85DRAFT_164420</name>
</gene>
<dbReference type="EMBL" id="KQ087242">
    <property type="protein sequence ID" value="KLT40082.1"/>
    <property type="molecule type" value="Genomic_DNA"/>
</dbReference>
<keyword evidence="3" id="KW-1185">Reference proteome</keyword>
<organism evidence="2 3">
    <name type="scientific">Cutaneotrichosporon oleaginosum</name>
    <dbReference type="NCBI Taxonomy" id="879819"/>
    <lineage>
        <taxon>Eukaryota</taxon>
        <taxon>Fungi</taxon>
        <taxon>Dikarya</taxon>
        <taxon>Basidiomycota</taxon>
        <taxon>Agaricomycotina</taxon>
        <taxon>Tremellomycetes</taxon>
        <taxon>Trichosporonales</taxon>
        <taxon>Trichosporonaceae</taxon>
        <taxon>Cutaneotrichosporon</taxon>
    </lineage>
</organism>
<feature type="compositionally biased region" description="Polar residues" evidence="1">
    <location>
        <begin position="15"/>
        <end position="28"/>
    </location>
</feature>
<evidence type="ECO:0008006" key="4">
    <source>
        <dbReference type="Google" id="ProtNLM"/>
    </source>
</evidence>
<feature type="region of interest" description="Disordered" evidence="1">
    <location>
        <begin position="1"/>
        <end position="264"/>
    </location>
</feature>
<feature type="compositionally biased region" description="Low complexity" evidence="1">
    <location>
        <begin position="540"/>
        <end position="551"/>
    </location>
</feature>
<dbReference type="Pfam" id="PF08202">
    <property type="entry name" value="MIS13"/>
    <property type="match status" value="1"/>
</dbReference>
<feature type="region of interest" description="Disordered" evidence="1">
    <location>
        <begin position="523"/>
        <end position="567"/>
    </location>
</feature>
<dbReference type="Proteomes" id="UP000053611">
    <property type="component" value="Unassembled WGS sequence"/>
</dbReference>
<reference evidence="2 3" key="1">
    <citation type="submission" date="2015-03" db="EMBL/GenBank/DDBJ databases">
        <title>Genomics and transcriptomics of the oil-accumulating basidiomycete yeast T. oleaginosus allow insights into substrate utilization and the diverse evolutionary trajectories of mating systems in fungi.</title>
        <authorList>
            <consortium name="DOE Joint Genome Institute"/>
            <person name="Kourist R."/>
            <person name="Kracht O."/>
            <person name="Bracharz F."/>
            <person name="Lipzen A."/>
            <person name="Nolan M."/>
            <person name="Ohm R."/>
            <person name="Grigoriev I."/>
            <person name="Sun S."/>
            <person name="Heitman J."/>
            <person name="Bruck T."/>
            <person name="Nowrousian M."/>
        </authorList>
    </citation>
    <scope>NUCLEOTIDE SEQUENCE [LARGE SCALE GENOMIC DNA]</scope>
    <source>
        <strain evidence="2 3">IBC0246</strain>
    </source>
</reference>
<name>A0A0J0XGB0_9TREE</name>
<proteinExistence type="predicted"/>
<dbReference type="GeneID" id="28980277"/>
<dbReference type="GO" id="GO:0051301">
    <property type="term" value="P:cell division"/>
    <property type="evidence" value="ECO:0007669"/>
    <property type="project" value="InterPro"/>
</dbReference>
<dbReference type="STRING" id="879819.A0A0J0XGB0"/>
<sequence>MSSQYDARPPRDPSHQTPRLSSTDASQTLRKRPAPEQAAIPAPDAERKRPKGVSACYHSRADRQKGRQTAFKPKPVQRSAPDAGDEEDVPLPPPPASVKATASQRQRDKAAAWASPAPQRTRSRTPAEFDYSEESSSSSRPRPKNLFNTKPAQAVPNLNFRKIAKPRASMAPPPSPGPSTFSNSHRAPRRSMRPDQVLNDHIVPLPPTDTPVIVRNRNLREKVSRRSSLGMRGGRGSSSFDKGEPSYPHSSIPHTHFYKHLPPERPEPQKSAWLISWCGKRALEERTDTSHRKGRERAAQPDMAQVDKLLSDIMGDFSFRLAQGRVDTNVFAPPGETASSMPIKPHPRNVENRKAQEKENAMIKKMKDEELAWSHVTARSNTMQSEGLAALKAKYRPGVEPEIDGLDEASAWFKAALQIADEVLASEEDDIGASADFTKVEFEIDTLHQASHRANQYARQSKQFLDGIFSSLAADLRAREGTSTLPPTDSDTPDTVTVLATATGAGSAPADPMSVLRALASAEAGDPSAEALSRVQTMGAPRQATAATPRRSVPRRSIYGRGTPAAR</sequence>
<dbReference type="PANTHER" id="PTHR14778">
    <property type="entry name" value="KINETOCHORE-ASSOCIATED PROTEIN DSN1 HOMOLOG"/>
    <property type="match status" value="1"/>
</dbReference>
<dbReference type="InterPro" id="IPR013218">
    <property type="entry name" value="Dsn1/Mis13"/>
</dbReference>